<gene>
    <name evidence="3" type="ORF">RM572_03480</name>
</gene>
<dbReference type="GO" id="GO:0016787">
    <property type="term" value="F:hydrolase activity"/>
    <property type="evidence" value="ECO:0007669"/>
    <property type="project" value="UniProtKB-KW"/>
</dbReference>
<dbReference type="SUPFAM" id="SSF51989">
    <property type="entry name" value="Glycosyl hydrolases family 6, cellulases"/>
    <property type="match status" value="1"/>
</dbReference>
<dbReference type="PRINTS" id="PR00733">
    <property type="entry name" value="GLHYDRLASE6"/>
</dbReference>
<name>A0ABU2NLI0_9ACTN</name>
<reference evidence="4" key="1">
    <citation type="submission" date="2023-07" db="EMBL/GenBank/DDBJ databases">
        <title>30 novel species of actinomycetes from the DSMZ collection.</title>
        <authorList>
            <person name="Nouioui I."/>
        </authorList>
    </citation>
    <scope>NUCLEOTIDE SEQUENCE [LARGE SCALE GENOMIC DNA]</scope>
    <source>
        <strain evidence="4">DSM 42041</strain>
    </source>
</reference>
<evidence type="ECO:0000313" key="3">
    <source>
        <dbReference type="EMBL" id="MDT0377835.1"/>
    </source>
</evidence>
<feature type="region of interest" description="Disordered" evidence="2">
    <location>
        <begin position="32"/>
        <end position="55"/>
    </location>
</feature>
<dbReference type="PANTHER" id="PTHR34876">
    <property type="match status" value="1"/>
</dbReference>
<dbReference type="PIRSF" id="PIRSF001100">
    <property type="entry name" value="Beta_cellobiohydrolase"/>
    <property type="match status" value="1"/>
</dbReference>
<dbReference type="EC" id="3.2.1.-" evidence="1"/>
<dbReference type="Proteomes" id="UP001183414">
    <property type="component" value="Unassembled WGS sequence"/>
</dbReference>
<dbReference type="PANTHER" id="PTHR34876:SF4">
    <property type="entry name" value="1,4-BETA-D-GLUCAN CELLOBIOHYDROLASE C-RELATED"/>
    <property type="match status" value="1"/>
</dbReference>
<keyword evidence="1" id="KW-0624">Polysaccharide degradation</keyword>
<protein>
    <recommendedName>
        <fullName evidence="1">Glucanase</fullName>
        <ecNumber evidence="1">3.2.1.-</ecNumber>
    </recommendedName>
</protein>
<dbReference type="Pfam" id="PF01341">
    <property type="entry name" value="Glyco_hydro_6"/>
    <property type="match status" value="1"/>
</dbReference>
<dbReference type="EMBL" id="JAVREQ010000001">
    <property type="protein sequence ID" value="MDT0377835.1"/>
    <property type="molecule type" value="Genomic_DNA"/>
</dbReference>
<comment type="similarity">
    <text evidence="1">Belongs to the glycosyl hydrolase family 6.</text>
</comment>
<keyword evidence="1 3" id="KW-0378">Hydrolase</keyword>
<dbReference type="PROSITE" id="PS51257">
    <property type="entry name" value="PROKAR_LIPOPROTEIN"/>
    <property type="match status" value="1"/>
</dbReference>
<keyword evidence="1" id="KW-0119">Carbohydrate metabolism</keyword>
<organism evidence="3 4">
    <name type="scientific">Streptomyces hazeniae</name>
    <dbReference type="NCBI Taxonomy" id="3075538"/>
    <lineage>
        <taxon>Bacteria</taxon>
        <taxon>Bacillati</taxon>
        <taxon>Actinomycetota</taxon>
        <taxon>Actinomycetes</taxon>
        <taxon>Kitasatosporales</taxon>
        <taxon>Streptomycetaceae</taxon>
        <taxon>Streptomyces</taxon>
    </lineage>
</organism>
<sequence length="343" mass="35887">MRVAGVLAGVRVVAVLVAAAVLGGCAGTGGGPSRAATDGAGGHGDGAPFWNNPEGPAERQAAAYRAAGRHRDAELIERIADRPVAEWLGAERAEAEEQARTYTVAAGAAGRRAVLVLYNIPHRDCGQYSRGGARDAAAYREWLAGVVRGIGGRPATVIVEPDALPHLLQEGCTPHRFHDERYRLLHEAVTSLAALADTDVYLDAGNAGWVREPGALVEPLRKAGVGAADGFALNVANFRTTAASVAYGRELSRKLGGAHFVVDTSRNGNGPADGTGEAAWCNPPGRALGTPPTTRTGHERVDAYLWIKRPGESDGSCGGAPEAGEWFPRYALALARRARADRP</sequence>
<dbReference type="Gene3D" id="3.20.20.40">
    <property type="entry name" value="1, 4-beta cellobiohydrolase"/>
    <property type="match status" value="1"/>
</dbReference>
<evidence type="ECO:0000256" key="1">
    <source>
        <dbReference type="RuleBase" id="RU361186"/>
    </source>
</evidence>
<evidence type="ECO:0000313" key="4">
    <source>
        <dbReference type="Proteomes" id="UP001183414"/>
    </source>
</evidence>
<keyword evidence="1" id="KW-0136">Cellulose degradation</keyword>
<dbReference type="InterPro" id="IPR016288">
    <property type="entry name" value="Beta_cellobiohydrolase"/>
</dbReference>
<proteinExistence type="inferred from homology"/>
<accession>A0ABU2NLI0</accession>
<keyword evidence="1" id="KW-0326">Glycosidase</keyword>
<keyword evidence="4" id="KW-1185">Reference proteome</keyword>
<comment type="caution">
    <text evidence="3">The sequence shown here is derived from an EMBL/GenBank/DDBJ whole genome shotgun (WGS) entry which is preliminary data.</text>
</comment>
<dbReference type="InterPro" id="IPR036434">
    <property type="entry name" value="Beta_cellobiohydrolase_sf"/>
</dbReference>
<evidence type="ECO:0000256" key="2">
    <source>
        <dbReference type="SAM" id="MobiDB-lite"/>
    </source>
</evidence>